<evidence type="ECO:0000256" key="14">
    <source>
        <dbReference type="ARBA" id="ARBA00045772"/>
    </source>
</evidence>
<evidence type="ECO:0000256" key="5">
    <source>
        <dbReference type="ARBA" id="ARBA00022824"/>
    </source>
</evidence>
<dbReference type="GO" id="GO:0005789">
    <property type="term" value="C:endoplasmic reticulum membrane"/>
    <property type="evidence" value="ECO:0007669"/>
    <property type="project" value="UniProtKB-SubCell"/>
</dbReference>
<dbReference type="Pfam" id="PF11779">
    <property type="entry name" value="SPT_ssu-like"/>
    <property type="match status" value="1"/>
</dbReference>
<feature type="transmembrane region" description="Helical" evidence="16">
    <location>
        <begin position="46"/>
        <end position="63"/>
    </location>
</feature>
<evidence type="ECO:0000256" key="1">
    <source>
        <dbReference type="ARBA" id="ARBA00004477"/>
    </source>
</evidence>
<feature type="transmembrane region" description="Helical" evidence="16">
    <location>
        <begin position="69"/>
        <end position="90"/>
    </location>
</feature>
<comment type="caution">
    <text evidence="17">The sequence shown here is derived from an EMBL/GenBank/DDBJ whole genome shotgun (WGS) entry which is preliminary data.</text>
</comment>
<dbReference type="EMBL" id="JAFJMO010000014">
    <property type="protein sequence ID" value="KAJ8256299.1"/>
    <property type="molecule type" value="Genomic_DNA"/>
</dbReference>
<dbReference type="GO" id="GO:0007029">
    <property type="term" value="P:endoplasmic reticulum organization"/>
    <property type="evidence" value="ECO:0007669"/>
    <property type="project" value="TreeGrafter"/>
</dbReference>
<evidence type="ECO:0000256" key="6">
    <source>
        <dbReference type="ARBA" id="ARBA00022919"/>
    </source>
</evidence>
<evidence type="ECO:0000256" key="10">
    <source>
        <dbReference type="ARBA" id="ARBA00038059"/>
    </source>
</evidence>
<accession>A0A9Q1D2J5</accession>
<evidence type="ECO:0000256" key="12">
    <source>
        <dbReference type="ARBA" id="ARBA00041982"/>
    </source>
</evidence>
<dbReference type="GO" id="GO:0046513">
    <property type="term" value="P:ceramide biosynthetic process"/>
    <property type="evidence" value="ECO:0007669"/>
    <property type="project" value="TreeGrafter"/>
</dbReference>
<keyword evidence="5" id="KW-0256">Endoplasmic reticulum</keyword>
<comment type="pathway">
    <text evidence="2">Lipid metabolism; sphingolipid metabolism.</text>
</comment>
<evidence type="ECO:0000313" key="17">
    <source>
        <dbReference type="EMBL" id="KAJ8256299.1"/>
    </source>
</evidence>
<evidence type="ECO:0000256" key="16">
    <source>
        <dbReference type="SAM" id="Phobius"/>
    </source>
</evidence>
<keyword evidence="6" id="KW-0746">Sphingolipid metabolism</keyword>
<gene>
    <name evidence="17" type="ORF">COCON_G00184510</name>
</gene>
<dbReference type="GO" id="GO:0017059">
    <property type="term" value="C:serine palmitoyltransferase complex"/>
    <property type="evidence" value="ECO:0007669"/>
    <property type="project" value="TreeGrafter"/>
</dbReference>
<evidence type="ECO:0000313" key="18">
    <source>
        <dbReference type="Proteomes" id="UP001152803"/>
    </source>
</evidence>
<keyword evidence="9 16" id="KW-0472">Membrane</keyword>
<keyword evidence="4 16" id="KW-0812">Transmembrane</keyword>
<dbReference type="OrthoDB" id="202672at2759"/>
<evidence type="ECO:0000256" key="8">
    <source>
        <dbReference type="ARBA" id="ARBA00023098"/>
    </source>
</evidence>
<dbReference type="InterPro" id="IPR024512">
    <property type="entry name" value="Ser_palmitoyltrfase_ssu-like"/>
</dbReference>
<keyword evidence="7 16" id="KW-1133">Transmembrane helix</keyword>
<evidence type="ECO:0000256" key="15">
    <source>
        <dbReference type="ARBA" id="ARBA00046416"/>
    </source>
</evidence>
<dbReference type="GO" id="GO:0004758">
    <property type="term" value="F:serine C-palmitoyltransferase activity"/>
    <property type="evidence" value="ECO:0007669"/>
    <property type="project" value="TreeGrafter"/>
</dbReference>
<organism evidence="17 18">
    <name type="scientific">Conger conger</name>
    <name type="common">Conger eel</name>
    <name type="synonym">Muraena conger</name>
    <dbReference type="NCBI Taxonomy" id="82655"/>
    <lineage>
        <taxon>Eukaryota</taxon>
        <taxon>Metazoa</taxon>
        <taxon>Chordata</taxon>
        <taxon>Craniata</taxon>
        <taxon>Vertebrata</taxon>
        <taxon>Euteleostomi</taxon>
        <taxon>Actinopterygii</taxon>
        <taxon>Neopterygii</taxon>
        <taxon>Teleostei</taxon>
        <taxon>Anguilliformes</taxon>
        <taxon>Congridae</taxon>
        <taxon>Conger</taxon>
    </lineage>
</organism>
<comment type="subunit">
    <text evidence="15">Component of the serine palmitoyltransferase (SPT) complex, which is composed of SPTLC1, SPTLC2 or SPTLC3 and SPTSSA or SPTSSB. The heterodimer consisting of SPTLC1 and SPTLC2/SPTLC3 forms the catalytic core of the enzyme, while SPTSSA or SPTSSB subunits determine substrate specificity. SPT also interacts with ORMDL proteins, especially ORMDL3, which negatively regulate SPT activity in the presence of ceramides.</text>
</comment>
<comment type="function">
    <text evidence="14">Component of the serine palmitoyltransferase multisubunit enzyme (SPT) that catalyzes the initial and rate-limiting step in sphingolipid biosynthesis by condensing L-serine and activated acyl-CoA (most commonly palmitoyl-CoA) to form long-chain bases. The SPT complex is composed of SPTLC1, SPTLC2 or SPTLC3 and SPTSSA or SPTSSB. Within this complex, the heterodimer consisting of SPTLC1 and SPTLC2/SPTLC3 forms the catalytic core. Within the SPT complex, SPTSSB stimulates the catalytic activity and plays a role in substrate specificity. SPT complexes with this subunit showing a preference for longer acyl-CoAs. The SPTLC1-SPTLC2-SPTSSB complex shows a strong preference for C18-CoA substrate, while the SPTLC1-SPTLC3-SPTSSB isozyme displays an ability to use a broader range of acyl-CoAs, without apparent preference.</text>
</comment>
<name>A0A9Q1D2J5_CONCO</name>
<proteinExistence type="inferred from homology"/>
<evidence type="ECO:0000256" key="11">
    <source>
        <dbReference type="ARBA" id="ARBA00041140"/>
    </source>
</evidence>
<evidence type="ECO:0000256" key="3">
    <source>
        <dbReference type="ARBA" id="ARBA00004991"/>
    </source>
</evidence>
<dbReference type="PANTHER" id="PTHR28612">
    <property type="entry name" value="SERINE PALMITOYLTRANSFERASE SMALL SUBUNIT B"/>
    <property type="match status" value="1"/>
</dbReference>
<evidence type="ECO:0000256" key="2">
    <source>
        <dbReference type="ARBA" id="ARBA00004760"/>
    </source>
</evidence>
<protein>
    <recommendedName>
        <fullName evidence="11">Serine palmitoyltransferase small subunit B</fullName>
    </recommendedName>
    <alternativeName>
        <fullName evidence="13">Protein ADMP</fullName>
    </alternativeName>
    <alternativeName>
        <fullName evidence="12">Small subunit of serine palmitoyltransferase B</fullName>
    </alternativeName>
</protein>
<dbReference type="AlphaFoldDB" id="A0A9Q1D2J5"/>
<evidence type="ECO:0000256" key="13">
    <source>
        <dbReference type="ARBA" id="ARBA00042334"/>
    </source>
</evidence>
<evidence type="ECO:0000256" key="9">
    <source>
        <dbReference type="ARBA" id="ARBA00023136"/>
    </source>
</evidence>
<evidence type="ECO:0000256" key="7">
    <source>
        <dbReference type="ARBA" id="ARBA00022989"/>
    </source>
</evidence>
<comment type="pathway">
    <text evidence="3">Sphingolipid metabolism.</text>
</comment>
<comment type="similarity">
    <text evidence="10">Belongs to the SPTSS family. SPTSSB subfamily.</text>
</comment>
<keyword evidence="18" id="KW-1185">Reference proteome</keyword>
<dbReference type="Proteomes" id="UP001152803">
    <property type="component" value="Unassembled WGS sequence"/>
</dbReference>
<dbReference type="PANTHER" id="PTHR28612:SF1">
    <property type="entry name" value="SERINE PALMITOYLTRANSFERASE SMALL SUBUNIT B"/>
    <property type="match status" value="1"/>
</dbReference>
<keyword evidence="8" id="KW-0443">Lipid metabolism</keyword>
<comment type="subcellular location">
    <subcellularLocation>
        <location evidence="1">Endoplasmic reticulum membrane</location>
        <topology evidence="1">Multi-pass membrane protein</topology>
    </subcellularLocation>
</comment>
<reference evidence="17" key="1">
    <citation type="journal article" date="2023" name="Science">
        <title>Genome structures resolve the early diversification of teleost fishes.</title>
        <authorList>
            <person name="Parey E."/>
            <person name="Louis A."/>
            <person name="Montfort J."/>
            <person name="Bouchez O."/>
            <person name="Roques C."/>
            <person name="Iampietro C."/>
            <person name="Lluch J."/>
            <person name="Castinel A."/>
            <person name="Donnadieu C."/>
            <person name="Desvignes T."/>
            <person name="Floi Bucao C."/>
            <person name="Jouanno E."/>
            <person name="Wen M."/>
            <person name="Mejri S."/>
            <person name="Dirks R."/>
            <person name="Jansen H."/>
            <person name="Henkel C."/>
            <person name="Chen W.J."/>
            <person name="Zahm M."/>
            <person name="Cabau C."/>
            <person name="Klopp C."/>
            <person name="Thompson A.W."/>
            <person name="Robinson-Rechavi M."/>
            <person name="Braasch I."/>
            <person name="Lecointre G."/>
            <person name="Bobe J."/>
            <person name="Postlethwait J.H."/>
            <person name="Berthelot C."/>
            <person name="Roest Crollius H."/>
            <person name="Guiguen Y."/>
        </authorList>
    </citation>
    <scope>NUCLEOTIDE SEQUENCE</scope>
    <source>
        <strain evidence="17">Concon-B</strain>
    </source>
</reference>
<sequence>MDAYMFVGSRNKLWPISLRDCSALLLKSSSGGRFRYGMDVKSLKESLCWLYYQYLLVTGVYVLEPWEQAIFNSIFFTMVAMVIYTSYVFVPIHLRLALQFFSGLCGGQEESTVAVIN</sequence>
<evidence type="ECO:0000256" key="4">
    <source>
        <dbReference type="ARBA" id="ARBA00022692"/>
    </source>
</evidence>